<sequence length="40" mass="4548">MWHSRVPPRVPYNCKSGSTTAKAHGLVLWPCKQVSMYALF</sequence>
<evidence type="ECO:0000313" key="2">
    <source>
        <dbReference type="Proteomes" id="UP000032142"/>
    </source>
</evidence>
<gene>
    <name evidence="1" type="ORF">F383_05142</name>
</gene>
<protein>
    <submittedName>
        <fullName evidence="1">Uncharacterized protein</fullName>
    </submittedName>
</protein>
<dbReference type="Proteomes" id="UP000032142">
    <property type="component" value="Unassembled WGS sequence"/>
</dbReference>
<proteinExistence type="predicted"/>
<name>A0A0B0P026_GOSAR</name>
<dbReference type="EMBL" id="KN410150">
    <property type="protein sequence ID" value="KHG18232.1"/>
    <property type="molecule type" value="Genomic_DNA"/>
</dbReference>
<reference evidence="2" key="1">
    <citation type="submission" date="2014-09" db="EMBL/GenBank/DDBJ databases">
        <authorList>
            <person name="Mudge J."/>
            <person name="Ramaraj T."/>
            <person name="Lindquist I.E."/>
            <person name="Bharti A.K."/>
            <person name="Sundararajan A."/>
            <person name="Cameron C.T."/>
            <person name="Woodward J.E."/>
            <person name="May G.D."/>
            <person name="Brubaker C."/>
            <person name="Broadhvest J."/>
            <person name="Wilkins T.A."/>
        </authorList>
    </citation>
    <scope>NUCLEOTIDE SEQUENCE</scope>
    <source>
        <strain evidence="2">cv. AKA8401</strain>
    </source>
</reference>
<accession>A0A0B0P026</accession>
<keyword evidence="2" id="KW-1185">Reference proteome</keyword>
<evidence type="ECO:0000313" key="1">
    <source>
        <dbReference type="EMBL" id="KHG18232.1"/>
    </source>
</evidence>
<dbReference type="AlphaFoldDB" id="A0A0B0P026"/>
<organism evidence="1 2">
    <name type="scientific">Gossypium arboreum</name>
    <name type="common">Tree cotton</name>
    <name type="synonym">Gossypium nanking</name>
    <dbReference type="NCBI Taxonomy" id="29729"/>
    <lineage>
        <taxon>Eukaryota</taxon>
        <taxon>Viridiplantae</taxon>
        <taxon>Streptophyta</taxon>
        <taxon>Embryophyta</taxon>
        <taxon>Tracheophyta</taxon>
        <taxon>Spermatophyta</taxon>
        <taxon>Magnoliopsida</taxon>
        <taxon>eudicotyledons</taxon>
        <taxon>Gunneridae</taxon>
        <taxon>Pentapetalae</taxon>
        <taxon>rosids</taxon>
        <taxon>malvids</taxon>
        <taxon>Malvales</taxon>
        <taxon>Malvaceae</taxon>
        <taxon>Malvoideae</taxon>
        <taxon>Gossypium</taxon>
    </lineage>
</organism>